<dbReference type="Proteomes" id="UP001595793">
    <property type="component" value="Unassembled WGS sequence"/>
</dbReference>
<evidence type="ECO:0000256" key="1">
    <source>
        <dbReference type="SAM" id="SignalP"/>
    </source>
</evidence>
<keyword evidence="1" id="KW-0732">Signal</keyword>
<dbReference type="EMBL" id="JBHSAS010000006">
    <property type="protein sequence ID" value="MFC4026424.1"/>
    <property type="molecule type" value="Genomic_DNA"/>
</dbReference>
<dbReference type="RefSeq" id="WP_290236218.1">
    <property type="nucleotide sequence ID" value="NZ_JAUFPZ010000002.1"/>
</dbReference>
<proteinExistence type="predicted"/>
<feature type="chain" id="PRO_5045849021" evidence="1">
    <location>
        <begin position="22"/>
        <end position="287"/>
    </location>
</feature>
<comment type="caution">
    <text evidence="2">The sequence shown here is derived from an EMBL/GenBank/DDBJ whole genome shotgun (WGS) entry which is preliminary data.</text>
</comment>
<accession>A0ABV8H6N9</accession>
<keyword evidence="3" id="KW-1185">Reference proteome</keyword>
<reference evidence="3" key="1">
    <citation type="journal article" date="2019" name="Int. J. Syst. Evol. Microbiol.">
        <title>The Global Catalogue of Microorganisms (GCM) 10K type strain sequencing project: providing services to taxonomists for standard genome sequencing and annotation.</title>
        <authorList>
            <consortium name="The Broad Institute Genomics Platform"/>
            <consortium name="The Broad Institute Genome Sequencing Center for Infectious Disease"/>
            <person name="Wu L."/>
            <person name="Ma J."/>
        </authorList>
    </citation>
    <scope>NUCLEOTIDE SEQUENCE [LARGE SCALE GENOMIC DNA]</scope>
    <source>
        <strain evidence="3">CECT 9128</strain>
    </source>
</reference>
<evidence type="ECO:0000313" key="2">
    <source>
        <dbReference type="EMBL" id="MFC4026424.1"/>
    </source>
</evidence>
<name>A0ABV8H6N9_9FLAO</name>
<dbReference type="Pfam" id="PF18950">
    <property type="entry name" value="DUF5694"/>
    <property type="match status" value="1"/>
</dbReference>
<gene>
    <name evidence="2" type="ORF">ACFOS1_03335</name>
</gene>
<organism evidence="2 3">
    <name type="scientific">Zunongwangia endophytica</name>
    <dbReference type="NCBI Taxonomy" id="1808945"/>
    <lineage>
        <taxon>Bacteria</taxon>
        <taxon>Pseudomonadati</taxon>
        <taxon>Bacteroidota</taxon>
        <taxon>Flavobacteriia</taxon>
        <taxon>Flavobacteriales</taxon>
        <taxon>Flavobacteriaceae</taxon>
        <taxon>Zunongwangia</taxon>
    </lineage>
</organism>
<feature type="signal peptide" evidence="1">
    <location>
        <begin position="1"/>
        <end position="21"/>
    </location>
</feature>
<protein>
    <submittedName>
        <fullName evidence="2">DUF5694 domain-containing protein</fullName>
    </submittedName>
</protein>
<sequence length="287" mass="33781">MKTILISLLLSFSFISIIAQSNLKDPDEFLRKGEKVPKVLLVGSFHFNYPSLDAHKISEEKKINIYSEKRQKELQELLNYISKFKPTKIVVESRNTSKILENWKEYKKSEAELSASESSQIGMRLVDRFALDTIYGADARPLMLDLYEKRTSEKPQNYVDSISDRHHFGGDDKFMRRYNEFYSYKDKVEYKNTLLETFKYMNSDKVLDRGFGDYISGGQFLSEKMEGPDALSMFWMNRNLRIFRKIQKINYNQNDRILVIFGAGHVSILKWLFKCTPEFELVKFNEL</sequence>
<dbReference type="InterPro" id="IPR043749">
    <property type="entry name" value="DUF5694"/>
</dbReference>
<evidence type="ECO:0000313" key="3">
    <source>
        <dbReference type="Proteomes" id="UP001595793"/>
    </source>
</evidence>